<feature type="region of interest" description="Disordered" evidence="1">
    <location>
        <begin position="110"/>
        <end position="180"/>
    </location>
</feature>
<feature type="compositionally biased region" description="Basic residues" evidence="1">
    <location>
        <begin position="1"/>
        <end position="10"/>
    </location>
</feature>
<dbReference type="Proteomes" id="UP001566132">
    <property type="component" value="Unassembled WGS sequence"/>
</dbReference>
<evidence type="ECO:0000313" key="2">
    <source>
        <dbReference type="EMBL" id="KAL1487800.1"/>
    </source>
</evidence>
<sequence length="194" mass="21168">MIGKPGKRQAWHATTRLRCNGGEEPSLTSVSIPSGSHTAGEAVNSKVAINSGGDNIQESDRPSPPPPTSNEGDLTETDMFFRGLLRRKSTRSNSLASSIGEELAVKVAELSRILNEEEDRERKRVRMETPLKNSYKKKKHNESYVGVSPTPHSDSDEKKYEKGEGKPGSDGLESNGDSATVEDEIELLYAKIKG</sequence>
<evidence type="ECO:0000313" key="3">
    <source>
        <dbReference type="Proteomes" id="UP001566132"/>
    </source>
</evidence>
<organism evidence="2 3">
    <name type="scientific">Hypothenemus hampei</name>
    <name type="common">Coffee berry borer</name>
    <dbReference type="NCBI Taxonomy" id="57062"/>
    <lineage>
        <taxon>Eukaryota</taxon>
        <taxon>Metazoa</taxon>
        <taxon>Ecdysozoa</taxon>
        <taxon>Arthropoda</taxon>
        <taxon>Hexapoda</taxon>
        <taxon>Insecta</taxon>
        <taxon>Pterygota</taxon>
        <taxon>Neoptera</taxon>
        <taxon>Endopterygota</taxon>
        <taxon>Coleoptera</taxon>
        <taxon>Polyphaga</taxon>
        <taxon>Cucujiformia</taxon>
        <taxon>Curculionidae</taxon>
        <taxon>Scolytinae</taxon>
        <taxon>Hypothenemus</taxon>
    </lineage>
</organism>
<keyword evidence="3" id="KW-1185">Reference proteome</keyword>
<feature type="compositionally biased region" description="Polar residues" evidence="1">
    <location>
        <begin position="26"/>
        <end position="37"/>
    </location>
</feature>
<reference evidence="2 3" key="1">
    <citation type="submission" date="2024-05" db="EMBL/GenBank/DDBJ databases">
        <title>Genetic variation in Jamaican populations of the coffee berry borer (Hypothenemus hampei).</title>
        <authorList>
            <person name="Errbii M."/>
            <person name="Myrie A."/>
        </authorList>
    </citation>
    <scope>NUCLEOTIDE SEQUENCE [LARGE SCALE GENOMIC DNA]</scope>
    <source>
        <strain evidence="2">JA-Hopewell-2020-01-JO</strain>
        <tissue evidence="2">Whole body</tissue>
    </source>
</reference>
<dbReference type="EMBL" id="JBDJPC010000018">
    <property type="protein sequence ID" value="KAL1487800.1"/>
    <property type="molecule type" value="Genomic_DNA"/>
</dbReference>
<protein>
    <submittedName>
        <fullName evidence="2">Uncharacterized protein</fullName>
    </submittedName>
</protein>
<feature type="compositionally biased region" description="Basic and acidic residues" evidence="1">
    <location>
        <begin position="153"/>
        <end position="167"/>
    </location>
</feature>
<feature type="compositionally biased region" description="Basic and acidic residues" evidence="1">
    <location>
        <begin position="120"/>
        <end position="129"/>
    </location>
</feature>
<feature type="region of interest" description="Disordered" evidence="1">
    <location>
        <begin position="1"/>
        <end position="79"/>
    </location>
</feature>
<evidence type="ECO:0000256" key="1">
    <source>
        <dbReference type="SAM" id="MobiDB-lite"/>
    </source>
</evidence>
<accession>A0ABD1DZQ5</accession>
<gene>
    <name evidence="2" type="ORF">ABEB36_015555</name>
</gene>
<proteinExistence type="predicted"/>
<dbReference type="AlphaFoldDB" id="A0ABD1DZQ5"/>
<comment type="caution">
    <text evidence="2">The sequence shown here is derived from an EMBL/GenBank/DDBJ whole genome shotgun (WGS) entry which is preliminary data.</text>
</comment>
<name>A0ABD1DZQ5_HYPHA</name>